<proteinExistence type="predicted"/>
<evidence type="ECO:0000313" key="1">
    <source>
        <dbReference type="EMBL" id="EHQ89594.1"/>
    </source>
</evidence>
<evidence type="ECO:0000313" key="2">
    <source>
        <dbReference type="Proteomes" id="UP000005104"/>
    </source>
</evidence>
<dbReference type="Proteomes" id="UP000005104">
    <property type="component" value="Chromosome"/>
</dbReference>
<dbReference type="AlphaFoldDB" id="H5Y4J6"/>
<dbReference type="HOGENOM" id="CLU_1774432_0_0_9"/>
<protein>
    <submittedName>
        <fullName evidence="1">Uncharacterized protein</fullName>
    </submittedName>
</protein>
<gene>
    <name evidence="1" type="ORF">DesyoDRAFT_2525</name>
</gene>
<dbReference type="STRING" id="768710.DesyoDRAFT_2525"/>
<sequence>MVNQRTNPKDLENLSERLLKAVEVLNTQGQWRLDVLEAGLDGGPARDPWGNLINQVEKVSRQALEAKELLLELGPALPSHMSFEEMEKVFVEILDFFEQSTKLTSFKLWTKRQWKVFIENARVEGRQRTRRARLQWFLSFMTLSPV</sequence>
<organism evidence="1 2">
    <name type="scientific">Desulfosporosinus youngiae DSM 17734</name>
    <dbReference type="NCBI Taxonomy" id="768710"/>
    <lineage>
        <taxon>Bacteria</taxon>
        <taxon>Bacillati</taxon>
        <taxon>Bacillota</taxon>
        <taxon>Clostridia</taxon>
        <taxon>Eubacteriales</taxon>
        <taxon>Desulfitobacteriaceae</taxon>
        <taxon>Desulfosporosinus</taxon>
    </lineage>
</organism>
<accession>H5Y4J6</accession>
<dbReference type="EMBL" id="CM001441">
    <property type="protein sequence ID" value="EHQ89594.1"/>
    <property type="molecule type" value="Genomic_DNA"/>
</dbReference>
<keyword evidence="2" id="KW-1185">Reference proteome</keyword>
<dbReference type="eggNOG" id="COG0210">
    <property type="taxonomic scope" value="Bacteria"/>
</dbReference>
<reference evidence="1 2" key="1">
    <citation type="submission" date="2011-11" db="EMBL/GenBank/DDBJ databases">
        <title>The Noncontiguous Finished genome of Desulfosporosinus youngiae DSM 17734.</title>
        <authorList>
            <consortium name="US DOE Joint Genome Institute (JGI-PGF)"/>
            <person name="Lucas S."/>
            <person name="Han J."/>
            <person name="Lapidus A."/>
            <person name="Cheng J.-F."/>
            <person name="Goodwin L."/>
            <person name="Pitluck S."/>
            <person name="Peters L."/>
            <person name="Ovchinnikova G."/>
            <person name="Lu M."/>
            <person name="Land M.L."/>
            <person name="Hauser L."/>
            <person name="Pester M."/>
            <person name="Spring S."/>
            <person name="Ollivier B."/>
            <person name="Rattei T."/>
            <person name="Klenk H.-P."/>
            <person name="Wagner M."/>
            <person name="Loy A."/>
            <person name="Woyke T.J."/>
        </authorList>
    </citation>
    <scope>NUCLEOTIDE SEQUENCE [LARGE SCALE GENOMIC DNA]</scope>
    <source>
        <strain evidence="1 2">DSM 17734</strain>
    </source>
</reference>
<name>H5Y4J6_9FIRM</name>